<keyword evidence="1" id="KW-0472">Membrane</keyword>
<dbReference type="Proteomes" id="UP000195440">
    <property type="component" value="Unassembled WGS sequence"/>
</dbReference>
<feature type="transmembrane region" description="Helical" evidence="1">
    <location>
        <begin position="42"/>
        <end position="68"/>
    </location>
</feature>
<evidence type="ECO:0000256" key="1">
    <source>
        <dbReference type="SAM" id="Phobius"/>
    </source>
</evidence>
<accession>A0A1Y3NZV1</accession>
<keyword evidence="3" id="KW-1185">Reference proteome</keyword>
<sequence length="74" mass="7976">MALLELLVAATWARIVAANVLQRVTHRFLMGMAAIRTVDMAMLVVVVGVAMIVVIVIAIGAMHMGLLVHRVTPE</sequence>
<dbReference type="EMBL" id="LOHF01000012">
    <property type="protein sequence ID" value="OUM73110.1"/>
    <property type="molecule type" value="Genomic_DNA"/>
</dbReference>
<gene>
    <name evidence="2" type="ORF">AUC60_15525</name>
</gene>
<evidence type="ECO:0000313" key="3">
    <source>
        <dbReference type="Proteomes" id="UP000195440"/>
    </source>
</evidence>
<evidence type="ECO:0000313" key="2">
    <source>
        <dbReference type="EMBL" id="OUM73110.1"/>
    </source>
</evidence>
<evidence type="ECO:0008006" key="4">
    <source>
        <dbReference type="Google" id="ProtNLM"/>
    </source>
</evidence>
<protein>
    <recommendedName>
        <fullName evidence="4">Repressor protein c2</fullName>
    </recommendedName>
</protein>
<comment type="caution">
    <text evidence="2">The sequence shown here is derived from an EMBL/GenBank/DDBJ whole genome shotgun (WGS) entry which is preliminary data.</text>
</comment>
<organism evidence="2 3">
    <name type="scientific">Pseudomonas caspiana</name>
    <dbReference type="NCBI Taxonomy" id="1451454"/>
    <lineage>
        <taxon>Bacteria</taxon>
        <taxon>Pseudomonadati</taxon>
        <taxon>Pseudomonadota</taxon>
        <taxon>Gammaproteobacteria</taxon>
        <taxon>Pseudomonadales</taxon>
        <taxon>Pseudomonadaceae</taxon>
        <taxon>Pseudomonas</taxon>
    </lineage>
</organism>
<keyword evidence="1" id="KW-0812">Transmembrane</keyword>
<keyword evidence="1" id="KW-1133">Transmembrane helix</keyword>
<proteinExistence type="predicted"/>
<reference evidence="2 3" key="1">
    <citation type="journal article" date="2017" name="Syst. Appl. Microbiol.">
        <title>Pseudomonas caspiana sp. nov., a citrus pathogen in the Pseudomonas syringae phylogenetic group.</title>
        <authorList>
            <person name="Busquets A."/>
            <person name="Gomila M."/>
            <person name="Beiki F."/>
            <person name="Mulet M."/>
            <person name="Rahimian H."/>
            <person name="Garcia-Valdes E."/>
            <person name="Lalucat J."/>
        </authorList>
    </citation>
    <scope>NUCLEOTIDE SEQUENCE [LARGE SCALE GENOMIC DNA]</scope>
    <source>
        <strain evidence="2 3">FBF102</strain>
    </source>
</reference>
<dbReference type="AlphaFoldDB" id="A0A1Y3NZV1"/>
<name>A0A1Y3NZV1_9PSED</name>